<evidence type="ECO:0000313" key="2">
    <source>
        <dbReference type="EMBL" id="MDZ5472697.1"/>
    </source>
</evidence>
<feature type="chain" id="PRO_5046197161" evidence="1">
    <location>
        <begin position="22"/>
        <end position="226"/>
    </location>
</feature>
<dbReference type="Proteomes" id="UP001290455">
    <property type="component" value="Unassembled WGS sequence"/>
</dbReference>
<keyword evidence="1" id="KW-0732">Signal</keyword>
<organism evidence="2 3">
    <name type="scientific">Robertmurraya mangrovi</name>
    <dbReference type="NCBI Taxonomy" id="3098077"/>
    <lineage>
        <taxon>Bacteria</taxon>
        <taxon>Bacillati</taxon>
        <taxon>Bacillota</taxon>
        <taxon>Bacilli</taxon>
        <taxon>Bacillales</taxon>
        <taxon>Bacillaceae</taxon>
        <taxon>Robertmurraya</taxon>
    </lineage>
</organism>
<gene>
    <name evidence="2" type="ORF">SM124_13240</name>
</gene>
<feature type="signal peptide" evidence="1">
    <location>
        <begin position="1"/>
        <end position="21"/>
    </location>
</feature>
<proteinExistence type="predicted"/>
<protein>
    <submittedName>
        <fullName evidence="2">Uncharacterized protein</fullName>
    </submittedName>
</protein>
<reference evidence="2 3" key="1">
    <citation type="submission" date="2023-11" db="EMBL/GenBank/DDBJ databases">
        <title>Bacillus jintuensis, isolated from a mudflat on the Beibu Gulf coast.</title>
        <authorList>
            <person name="Li M."/>
        </authorList>
    </citation>
    <scope>NUCLEOTIDE SEQUENCE [LARGE SCALE GENOMIC DNA]</scope>
    <source>
        <strain evidence="2 3">31A1R</strain>
    </source>
</reference>
<comment type="caution">
    <text evidence="2">The sequence shown here is derived from an EMBL/GenBank/DDBJ whole genome shotgun (WGS) entry which is preliminary data.</text>
</comment>
<keyword evidence="3" id="KW-1185">Reference proteome</keyword>
<sequence>MKKKIIFILTLLLGVSTTDKAGLMFVTEAATEEKSIHQYSKAELEQWVDKEADLKRLGKYKIVNVWFETLAEANYDERYPRKYQDKTSQIQKHYINSSIGFMDTYYNRNYKTIGKSFINKLRYYFKIGYKYNGTYYSDKNLGKYFKKLVDETKKEKRISESIFITDVSMYYKHDPNADLLVDNGERIRGTQYIRYTSGSKLPKGVKLNKWYKRDVEVQLENTSWDL</sequence>
<dbReference type="EMBL" id="JAXOFX010000008">
    <property type="protein sequence ID" value="MDZ5472697.1"/>
    <property type="molecule type" value="Genomic_DNA"/>
</dbReference>
<name>A0ABU5J013_9BACI</name>
<dbReference type="RefSeq" id="WP_322447000.1">
    <property type="nucleotide sequence ID" value="NZ_JAXOFX010000008.1"/>
</dbReference>
<evidence type="ECO:0000256" key="1">
    <source>
        <dbReference type="SAM" id="SignalP"/>
    </source>
</evidence>
<evidence type="ECO:0000313" key="3">
    <source>
        <dbReference type="Proteomes" id="UP001290455"/>
    </source>
</evidence>
<accession>A0ABU5J013</accession>